<sequence>SYLLCSISSVLYFWLLSHYSVGRCLTVSASFPHKGHMLHSGIPHFVTLSGVKTASLIKSQVEHATLCGTLAFHMCFQAHLII</sequence>
<dbReference type="AlphaFoldDB" id="A0A0V0GZI2"/>
<dbReference type="EMBL" id="GEDG01027925">
    <property type="protein sequence ID" value="JAP13512.1"/>
    <property type="molecule type" value="Transcribed_RNA"/>
</dbReference>
<feature type="chain" id="PRO_5006865632" evidence="1">
    <location>
        <begin position="25"/>
        <end position="82"/>
    </location>
</feature>
<evidence type="ECO:0000256" key="1">
    <source>
        <dbReference type="SAM" id="SignalP"/>
    </source>
</evidence>
<protein>
    <submittedName>
        <fullName evidence="2">Putative ovule protein</fullName>
    </submittedName>
</protein>
<name>A0A0V0GZI2_SOLCH</name>
<proteinExistence type="predicted"/>
<accession>A0A0V0GZI2</accession>
<organism evidence="2">
    <name type="scientific">Solanum chacoense</name>
    <name type="common">Chaco potato</name>
    <dbReference type="NCBI Taxonomy" id="4108"/>
    <lineage>
        <taxon>Eukaryota</taxon>
        <taxon>Viridiplantae</taxon>
        <taxon>Streptophyta</taxon>
        <taxon>Embryophyta</taxon>
        <taxon>Tracheophyta</taxon>
        <taxon>Spermatophyta</taxon>
        <taxon>Magnoliopsida</taxon>
        <taxon>eudicotyledons</taxon>
        <taxon>Gunneridae</taxon>
        <taxon>Pentapetalae</taxon>
        <taxon>asterids</taxon>
        <taxon>lamiids</taxon>
        <taxon>Solanales</taxon>
        <taxon>Solanaceae</taxon>
        <taxon>Solanoideae</taxon>
        <taxon>Solaneae</taxon>
        <taxon>Solanum</taxon>
    </lineage>
</organism>
<feature type="signal peptide" evidence="1">
    <location>
        <begin position="1"/>
        <end position="24"/>
    </location>
</feature>
<feature type="non-terminal residue" evidence="2">
    <location>
        <position position="1"/>
    </location>
</feature>
<evidence type="ECO:0000313" key="2">
    <source>
        <dbReference type="EMBL" id="JAP13512.1"/>
    </source>
</evidence>
<reference evidence="2" key="1">
    <citation type="submission" date="2015-12" db="EMBL/GenBank/DDBJ databases">
        <title>Gene expression during late stages of embryo sac development: a critical building block for successful pollen-pistil interactions.</title>
        <authorList>
            <person name="Liu Y."/>
            <person name="Joly V."/>
            <person name="Sabar M."/>
            <person name="Matton D.P."/>
        </authorList>
    </citation>
    <scope>NUCLEOTIDE SEQUENCE</scope>
</reference>
<keyword evidence="1" id="KW-0732">Signal</keyword>